<dbReference type="OrthoDB" id="6352325at2759"/>
<proteinExistence type="predicted"/>
<evidence type="ECO:0000313" key="5">
    <source>
        <dbReference type="Proteomes" id="UP000728032"/>
    </source>
</evidence>
<gene>
    <name evidence="4" type="ORF">ONB1V03_LOCUS10422</name>
</gene>
<dbReference type="Proteomes" id="UP000728032">
    <property type="component" value="Unassembled WGS sequence"/>
</dbReference>
<evidence type="ECO:0000256" key="3">
    <source>
        <dbReference type="ARBA" id="ARBA00023170"/>
    </source>
</evidence>
<protein>
    <submittedName>
        <fullName evidence="4">Uncharacterized protein</fullName>
    </submittedName>
</protein>
<name>A0A7R9QPL2_9ACAR</name>
<organism evidence="4">
    <name type="scientific">Oppiella nova</name>
    <dbReference type="NCBI Taxonomy" id="334625"/>
    <lineage>
        <taxon>Eukaryota</taxon>
        <taxon>Metazoa</taxon>
        <taxon>Ecdysozoa</taxon>
        <taxon>Arthropoda</taxon>
        <taxon>Chelicerata</taxon>
        <taxon>Arachnida</taxon>
        <taxon>Acari</taxon>
        <taxon>Acariformes</taxon>
        <taxon>Sarcoptiformes</taxon>
        <taxon>Oribatida</taxon>
        <taxon>Brachypylina</taxon>
        <taxon>Oppioidea</taxon>
        <taxon>Oppiidae</taxon>
        <taxon>Oppiella</taxon>
    </lineage>
</organism>
<evidence type="ECO:0000313" key="4">
    <source>
        <dbReference type="EMBL" id="CAD7653769.1"/>
    </source>
</evidence>
<dbReference type="EMBL" id="OC921897">
    <property type="protein sequence ID" value="CAD7653769.1"/>
    <property type="molecule type" value="Genomic_DNA"/>
</dbReference>
<evidence type="ECO:0000256" key="1">
    <source>
        <dbReference type="ARBA" id="ARBA00023015"/>
    </source>
</evidence>
<dbReference type="AlphaFoldDB" id="A0A7R9QPL2"/>
<dbReference type="EMBL" id="CAJPVJ010007072">
    <property type="protein sequence ID" value="CAG2170956.1"/>
    <property type="molecule type" value="Genomic_DNA"/>
</dbReference>
<keyword evidence="5" id="KW-1185">Reference proteome</keyword>
<keyword evidence="1" id="KW-0805">Transcription regulation</keyword>
<reference evidence="4" key="1">
    <citation type="submission" date="2020-11" db="EMBL/GenBank/DDBJ databases">
        <authorList>
            <person name="Tran Van P."/>
        </authorList>
    </citation>
    <scope>NUCLEOTIDE SEQUENCE</scope>
</reference>
<dbReference type="InterPro" id="IPR035500">
    <property type="entry name" value="NHR-like_dom_sf"/>
</dbReference>
<keyword evidence="2" id="KW-0804">Transcription</keyword>
<accession>A0A7R9QPL2</accession>
<dbReference type="Gene3D" id="1.10.565.10">
    <property type="entry name" value="Retinoid X Receptor"/>
    <property type="match status" value="1"/>
</dbReference>
<sequence length="205" mass="23896">MLFYGHEKVLPHKWFDESKQMRPKSDHNVTYVLRPIMDYRNNFNELEGIKFTELLNASNELSTGFTRMGGTHEVWTVIDSGTEMLKIWASKVEEGIHQVVKLGQHLGSFNNFCEADKLLLLKHGSIHNHKNTIFSLDLLESKLSKPDRYELQRSFLCTFQFDWDSDVVIMNLMTAIIFFSPNHPNLCHRDVVDILNIKEDIKKDV</sequence>
<keyword evidence="3" id="KW-0675">Receptor</keyword>
<evidence type="ECO:0000256" key="2">
    <source>
        <dbReference type="ARBA" id="ARBA00023163"/>
    </source>
</evidence>
<dbReference type="SUPFAM" id="SSF48508">
    <property type="entry name" value="Nuclear receptor ligand-binding domain"/>
    <property type="match status" value="1"/>
</dbReference>